<dbReference type="Gene3D" id="2.60.40.10">
    <property type="entry name" value="Immunoglobulins"/>
    <property type="match status" value="1"/>
</dbReference>
<feature type="domain" description="Ig-like" evidence="1">
    <location>
        <begin position="281"/>
        <end position="317"/>
    </location>
</feature>
<dbReference type="EMBL" id="OA882249">
    <property type="protein sequence ID" value="CAD7274148.1"/>
    <property type="molecule type" value="Genomic_DNA"/>
</dbReference>
<organism evidence="2">
    <name type="scientific">Notodromas monacha</name>
    <dbReference type="NCBI Taxonomy" id="399045"/>
    <lineage>
        <taxon>Eukaryota</taxon>
        <taxon>Metazoa</taxon>
        <taxon>Ecdysozoa</taxon>
        <taxon>Arthropoda</taxon>
        <taxon>Crustacea</taxon>
        <taxon>Oligostraca</taxon>
        <taxon>Ostracoda</taxon>
        <taxon>Podocopa</taxon>
        <taxon>Podocopida</taxon>
        <taxon>Cypridocopina</taxon>
        <taxon>Cypridoidea</taxon>
        <taxon>Cyprididae</taxon>
        <taxon>Notodromas</taxon>
    </lineage>
</organism>
<dbReference type="SUPFAM" id="SSF48726">
    <property type="entry name" value="Immunoglobulin"/>
    <property type="match status" value="1"/>
</dbReference>
<evidence type="ECO:0000259" key="1">
    <source>
        <dbReference type="PROSITE" id="PS50835"/>
    </source>
</evidence>
<evidence type="ECO:0000313" key="2">
    <source>
        <dbReference type="EMBL" id="CAD7274148.1"/>
    </source>
</evidence>
<dbReference type="InterPro" id="IPR036179">
    <property type="entry name" value="Ig-like_dom_sf"/>
</dbReference>
<sequence>MRARDNLHQAAIWEGARLLSHAINRIPDEMLSRNLVAFLRTPAFKSSGPLAISTQFQLVKTCLGSRVVASRAISLRPNVFQHRSAGSRLSTLTIPRREADGSATRRELFRETGLGLLVAGWTDREPGQVRFGADRSCERVNDGNVSARGGSNDPNLMESHRQCAGEIDAAQTTHFFPPSSLGPCAKEQSVPLFLVACDAYLSVQATSSFANLVGPPAGAKLALSAHRSPAKLKRRQVLGGGACIQAFFVSNVETSDARRFWVRVSWAEWRTKMPTSVPTAPHFLKKPVCAEAFEGDSVVLICEVEGNPAPTVIWERDFLNHGSNAAVMTYKTVPGFLGPGFNVQECCEPLAKVLVRQIELMLMRVRRSLKSYWVRNSSREPREFCDCIFSTCAGTRTASLRQDKQTSAGWRFAFRGLGSGEAAPVASPNPPVHASPSRSLIEILWRVHGEVWRVGIYGTVVCEVTVTNLAESTLSHSYLPDTDGFQSGSDSAGFMSPPRSGFDEADRRLSPSWYHFPASFK</sequence>
<gene>
    <name evidence="2" type="ORF">NMOB1V02_LOCUS2000</name>
</gene>
<reference evidence="2" key="1">
    <citation type="submission" date="2020-11" db="EMBL/GenBank/DDBJ databases">
        <authorList>
            <person name="Tran Van P."/>
        </authorList>
    </citation>
    <scope>NUCLEOTIDE SEQUENCE</scope>
</reference>
<evidence type="ECO:0000313" key="3">
    <source>
        <dbReference type="Proteomes" id="UP000678499"/>
    </source>
</evidence>
<dbReference type="OrthoDB" id="6413693at2759"/>
<dbReference type="InterPro" id="IPR013783">
    <property type="entry name" value="Ig-like_fold"/>
</dbReference>
<dbReference type="EMBL" id="CAJPEX010000212">
    <property type="protein sequence ID" value="CAG0914300.1"/>
    <property type="molecule type" value="Genomic_DNA"/>
</dbReference>
<proteinExistence type="predicted"/>
<dbReference type="InterPro" id="IPR007110">
    <property type="entry name" value="Ig-like_dom"/>
</dbReference>
<protein>
    <recommendedName>
        <fullName evidence="1">Ig-like domain-containing protein</fullName>
    </recommendedName>
</protein>
<dbReference type="AlphaFoldDB" id="A0A7R9GAR2"/>
<name>A0A7R9GAR2_9CRUS</name>
<dbReference type="PROSITE" id="PS50835">
    <property type="entry name" value="IG_LIKE"/>
    <property type="match status" value="1"/>
</dbReference>
<dbReference type="Proteomes" id="UP000678499">
    <property type="component" value="Unassembled WGS sequence"/>
</dbReference>
<accession>A0A7R9GAR2</accession>
<keyword evidence="3" id="KW-1185">Reference proteome</keyword>